<keyword evidence="1" id="KW-1133">Transmembrane helix</keyword>
<dbReference type="AlphaFoldDB" id="A0A0S8FUI6"/>
<proteinExistence type="predicted"/>
<accession>A0A0S8FUI6</accession>
<dbReference type="EMBL" id="LJUJ01000011">
    <property type="protein sequence ID" value="KPK63531.1"/>
    <property type="molecule type" value="Genomic_DNA"/>
</dbReference>
<comment type="caution">
    <text evidence="2">The sequence shown here is derived from an EMBL/GenBank/DDBJ whole genome shotgun (WGS) entry which is preliminary data.</text>
</comment>
<evidence type="ECO:0000313" key="3">
    <source>
        <dbReference type="Proteomes" id="UP000051373"/>
    </source>
</evidence>
<sequence>MKAHRVYVVFDKINPRLRSIVSVLLIVAGFLLQLSTRNILAGMPFIILCLILNLIRSVAIKRVSPSKLNWQEVTPDKIKQVLAHCRRIRKFRSQNFGCFVALIILIFVLGNFLFPFLKALSISFPLTATIVNAVILFSGLTLSGRKSAWMPYALDIKVEIVNRIIESPVVGNDPSLQAIPYLEIGETKEGSFPNDTRVLIKFKEAPEGFIGLQGQISINLVKSQKYPYFYVVLIARPRFKLFEKFRLLKTVLDNITVERKKAEEVDVIVLRQRTTKTAGYHTDQKTQDRILLNGIKIAKGLI</sequence>
<evidence type="ECO:0000256" key="1">
    <source>
        <dbReference type="SAM" id="Phobius"/>
    </source>
</evidence>
<name>A0A0S8FUI6_UNCW3</name>
<reference evidence="2 3" key="1">
    <citation type="journal article" date="2015" name="Microbiome">
        <title>Genomic resolution of linkages in carbon, nitrogen, and sulfur cycling among widespread estuary sediment bacteria.</title>
        <authorList>
            <person name="Baker B.J."/>
            <person name="Lazar C.S."/>
            <person name="Teske A.P."/>
            <person name="Dick G.J."/>
        </authorList>
    </citation>
    <scope>NUCLEOTIDE SEQUENCE [LARGE SCALE GENOMIC DNA]</scope>
    <source>
        <strain evidence="2">SM23_42</strain>
    </source>
</reference>
<feature type="transmembrane region" description="Helical" evidence="1">
    <location>
        <begin position="96"/>
        <end position="116"/>
    </location>
</feature>
<evidence type="ECO:0000313" key="2">
    <source>
        <dbReference type="EMBL" id="KPK63531.1"/>
    </source>
</evidence>
<gene>
    <name evidence="2" type="ORF">AMJ83_06380</name>
</gene>
<keyword evidence="1" id="KW-0472">Membrane</keyword>
<feature type="transmembrane region" description="Helical" evidence="1">
    <location>
        <begin position="122"/>
        <end position="142"/>
    </location>
</feature>
<dbReference type="STRING" id="1703779.AMJ83_06380"/>
<organism evidence="2 3">
    <name type="scientific">candidate division WOR_3 bacterium SM23_42</name>
    <dbReference type="NCBI Taxonomy" id="1703779"/>
    <lineage>
        <taxon>Bacteria</taxon>
        <taxon>Bacteria division WOR-3</taxon>
    </lineage>
</organism>
<feature type="transmembrane region" description="Helical" evidence="1">
    <location>
        <begin position="20"/>
        <end position="36"/>
    </location>
</feature>
<protein>
    <submittedName>
        <fullName evidence="2">Uncharacterized protein</fullName>
    </submittedName>
</protein>
<feature type="transmembrane region" description="Helical" evidence="1">
    <location>
        <begin position="42"/>
        <end position="59"/>
    </location>
</feature>
<dbReference type="Proteomes" id="UP000051373">
    <property type="component" value="Unassembled WGS sequence"/>
</dbReference>
<keyword evidence="1" id="KW-0812">Transmembrane</keyword>